<keyword evidence="3" id="KW-0479">Metal-binding</keyword>
<dbReference type="PANTHER" id="PTHR31717">
    <property type="entry name" value="ZINC FINGER PROTEIN CONSTANS-LIKE 10"/>
    <property type="match status" value="1"/>
</dbReference>
<keyword evidence="13" id="KW-1185">Reference proteome</keyword>
<proteinExistence type="inferred from homology"/>
<dbReference type="InterPro" id="IPR049808">
    <property type="entry name" value="CONSTANS-like_Bbox1"/>
</dbReference>
<evidence type="ECO:0000256" key="5">
    <source>
        <dbReference type="ARBA" id="ARBA00022771"/>
    </source>
</evidence>
<dbReference type="GO" id="GO:0006355">
    <property type="term" value="P:regulation of DNA-templated transcription"/>
    <property type="evidence" value="ECO:0007669"/>
    <property type="project" value="UniProtKB-ARBA"/>
</dbReference>
<keyword evidence="4" id="KW-0677">Repeat</keyword>
<evidence type="ECO:0000259" key="11">
    <source>
        <dbReference type="PROSITE" id="PS51017"/>
    </source>
</evidence>
<sequence length="439" mass="49436">MEEKGLKSTRVCCDYCNDEIAVLYCRADSAKLCLFCDQHVHSANDLSRKHIRSLICDNCGTSPVSIRCDTDCLVLCQECDWDAHGSCSLSASHQRVPVEGFLGCPNALQLALIWDFDLDDKKLALQTENEDPNWDSIDSWLYKPSESMSFQELLVPSGGVVVATTEIVSKNSSCGKHKQVLFKQLLELFKRDPIHGDGVGVGEDLGPEEQGYNNGFMEPNQQMPFTSLLMSVAPPSNGLDGVWDYNPPTYHQSTQIWDFNLGKSRDQEAPSHPDIKFNTSNVDFMIQSYSDFVKRNPSETTKVMEDVYTKHDDVKLESNFMNIPTTSESNNLTMIRSSSGPISAKAKTSSTSNGAKDIHFLEQSLLVRCETARATTQADMEMLARNRGNAMLRYKEKKKTRRYDKHIRYESRKARADTRKRVKGRFVKTCQTQDGEISS</sequence>
<evidence type="ECO:0000256" key="9">
    <source>
        <dbReference type="PROSITE-ProRule" id="PRU00357"/>
    </source>
</evidence>
<evidence type="ECO:0000256" key="2">
    <source>
        <dbReference type="ARBA" id="ARBA00010024"/>
    </source>
</evidence>
<dbReference type="PROSITE" id="PS50119">
    <property type="entry name" value="ZF_BBOX"/>
    <property type="match status" value="2"/>
</dbReference>
<dbReference type="EMBL" id="JACGCM010001129">
    <property type="protein sequence ID" value="KAF6161581.1"/>
    <property type="molecule type" value="Genomic_DNA"/>
</dbReference>
<dbReference type="PANTHER" id="PTHR31717:SF45">
    <property type="entry name" value="ZINC FINGER PROTEIN CONSTANS-LIKE 14-RELATED"/>
    <property type="match status" value="1"/>
</dbReference>
<evidence type="ECO:0000313" key="12">
    <source>
        <dbReference type="EMBL" id="KAF6161581.1"/>
    </source>
</evidence>
<dbReference type="AlphaFoldDB" id="A0A7J7N2Z0"/>
<dbReference type="SMART" id="SM00336">
    <property type="entry name" value="BBOX"/>
    <property type="match status" value="2"/>
</dbReference>
<dbReference type="Proteomes" id="UP000541444">
    <property type="component" value="Unassembled WGS sequence"/>
</dbReference>
<organism evidence="12 13">
    <name type="scientific">Kingdonia uniflora</name>
    <dbReference type="NCBI Taxonomy" id="39325"/>
    <lineage>
        <taxon>Eukaryota</taxon>
        <taxon>Viridiplantae</taxon>
        <taxon>Streptophyta</taxon>
        <taxon>Embryophyta</taxon>
        <taxon>Tracheophyta</taxon>
        <taxon>Spermatophyta</taxon>
        <taxon>Magnoliopsida</taxon>
        <taxon>Ranunculales</taxon>
        <taxon>Circaeasteraceae</taxon>
        <taxon>Kingdonia</taxon>
    </lineage>
</organism>
<protein>
    <recommendedName>
        <fullName evidence="14">CONSTANS-like protein</fullName>
    </recommendedName>
</protein>
<reference evidence="12 13" key="1">
    <citation type="journal article" date="2020" name="IScience">
        <title>Genome Sequencing of the Endangered Kingdonia uniflora (Circaeasteraceae, Ranunculales) Reveals Potential Mechanisms of Evolutionary Specialization.</title>
        <authorList>
            <person name="Sun Y."/>
            <person name="Deng T."/>
            <person name="Zhang A."/>
            <person name="Moore M.J."/>
            <person name="Landis J.B."/>
            <person name="Lin N."/>
            <person name="Zhang H."/>
            <person name="Zhang X."/>
            <person name="Huang J."/>
            <person name="Zhang X."/>
            <person name="Sun H."/>
            <person name="Wang H."/>
        </authorList>
    </citation>
    <scope>NUCLEOTIDE SEQUENCE [LARGE SCALE GENOMIC DNA]</scope>
    <source>
        <strain evidence="12">TB1705</strain>
        <tissue evidence="12">Leaf</tissue>
    </source>
</reference>
<evidence type="ECO:0000256" key="3">
    <source>
        <dbReference type="ARBA" id="ARBA00022723"/>
    </source>
</evidence>
<evidence type="ECO:0000256" key="7">
    <source>
        <dbReference type="ARBA" id="ARBA00023242"/>
    </source>
</evidence>
<feature type="domain" description="B box-type" evidence="10">
    <location>
        <begin position="8"/>
        <end position="55"/>
    </location>
</feature>
<comment type="subcellular location">
    <subcellularLocation>
        <location evidence="1 9">Nucleus</location>
    </subcellularLocation>
</comment>
<dbReference type="Pfam" id="PF06203">
    <property type="entry name" value="CCT"/>
    <property type="match status" value="1"/>
</dbReference>
<dbReference type="InterPro" id="IPR000315">
    <property type="entry name" value="Znf_B-box"/>
</dbReference>
<dbReference type="PROSITE" id="PS51017">
    <property type="entry name" value="CCT"/>
    <property type="match status" value="1"/>
</dbReference>
<evidence type="ECO:0000313" key="13">
    <source>
        <dbReference type="Proteomes" id="UP000541444"/>
    </source>
</evidence>
<evidence type="ECO:0000256" key="1">
    <source>
        <dbReference type="ARBA" id="ARBA00004123"/>
    </source>
</evidence>
<evidence type="ECO:0008006" key="14">
    <source>
        <dbReference type="Google" id="ProtNLM"/>
    </source>
</evidence>
<comment type="similarity">
    <text evidence="2">Belongs to the CONSTANS family.</text>
</comment>
<dbReference type="Pfam" id="PF00643">
    <property type="entry name" value="zf-B_box"/>
    <property type="match status" value="1"/>
</dbReference>
<keyword evidence="5 8" id="KW-0863">Zinc-finger</keyword>
<evidence type="ECO:0000256" key="4">
    <source>
        <dbReference type="ARBA" id="ARBA00022737"/>
    </source>
</evidence>
<comment type="caution">
    <text evidence="12">The sequence shown here is derived from an EMBL/GenBank/DDBJ whole genome shotgun (WGS) entry which is preliminary data.</text>
</comment>
<accession>A0A7J7N2Z0</accession>
<keyword evidence="7 9" id="KW-0539">Nucleus</keyword>
<evidence type="ECO:0000259" key="10">
    <source>
        <dbReference type="PROSITE" id="PS50119"/>
    </source>
</evidence>
<dbReference type="InterPro" id="IPR010402">
    <property type="entry name" value="CCT_domain"/>
</dbReference>
<evidence type="ECO:0000256" key="6">
    <source>
        <dbReference type="ARBA" id="ARBA00022833"/>
    </source>
</evidence>
<keyword evidence="6" id="KW-0862">Zinc</keyword>
<dbReference type="GO" id="GO:0008270">
    <property type="term" value="F:zinc ion binding"/>
    <property type="evidence" value="ECO:0007669"/>
    <property type="project" value="UniProtKB-KW"/>
</dbReference>
<feature type="domain" description="CCT" evidence="11">
    <location>
        <begin position="387"/>
        <end position="429"/>
    </location>
</feature>
<feature type="domain" description="B box-type" evidence="10">
    <location>
        <begin position="51"/>
        <end position="98"/>
    </location>
</feature>
<evidence type="ECO:0000256" key="8">
    <source>
        <dbReference type="PROSITE-ProRule" id="PRU00024"/>
    </source>
</evidence>
<gene>
    <name evidence="12" type="ORF">GIB67_009460</name>
</gene>
<name>A0A7J7N2Z0_9MAGN</name>
<dbReference type="CDD" id="cd19821">
    <property type="entry name" value="Bbox1_BBX-like"/>
    <property type="match status" value="1"/>
</dbReference>
<dbReference type="GO" id="GO:0005634">
    <property type="term" value="C:nucleus"/>
    <property type="evidence" value="ECO:0007669"/>
    <property type="project" value="UniProtKB-SubCell"/>
</dbReference>
<dbReference type="OrthoDB" id="153872at2759"/>